<dbReference type="InterPro" id="IPR005754">
    <property type="entry name" value="Sortase"/>
</dbReference>
<evidence type="ECO:0000256" key="1">
    <source>
        <dbReference type="ARBA" id="ARBA00022801"/>
    </source>
</evidence>
<sequence length="214" mass="23364">MRKVSRAPVPVFMASTIVIFFLSLSAADSVGFVPCYLDGTCNGSVALSNLPELGETPVNSEQQTANSQPTVLPERIVISEIDLDLPVQNPETRDIATLDEFLKDGPVRYVDSARLGEKGNVLIFAHTSHLPVVKNQMYKAFNRVPELEAGDSITIQGDGKSYLYTVRSVRKANVEDALIDLSPTLGQKLTLVTCDTLTSKDSRFILEADFVAML</sequence>
<evidence type="ECO:0008006" key="4">
    <source>
        <dbReference type="Google" id="ProtNLM"/>
    </source>
</evidence>
<comment type="caution">
    <text evidence="2">The sequence shown here is derived from an EMBL/GenBank/DDBJ whole genome shotgun (WGS) entry which is preliminary data.</text>
</comment>
<protein>
    <recommendedName>
        <fullName evidence="4">Sortase</fullName>
    </recommendedName>
</protein>
<reference evidence="2 3" key="1">
    <citation type="journal article" date="2016" name="Nat. Commun.">
        <title>Thousands of microbial genomes shed light on interconnected biogeochemical processes in an aquifer system.</title>
        <authorList>
            <person name="Anantharaman K."/>
            <person name="Brown C.T."/>
            <person name="Hug L.A."/>
            <person name="Sharon I."/>
            <person name="Castelle C.J."/>
            <person name="Probst A.J."/>
            <person name="Thomas B.C."/>
            <person name="Singh A."/>
            <person name="Wilkins M.J."/>
            <person name="Karaoz U."/>
            <person name="Brodie E.L."/>
            <person name="Williams K.H."/>
            <person name="Hubbard S.S."/>
            <person name="Banfield J.F."/>
        </authorList>
    </citation>
    <scope>NUCLEOTIDE SEQUENCE [LARGE SCALE GENOMIC DNA]</scope>
</reference>
<dbReference type="Pfam" id="PF04203">
    <property type="entry name" value="Sortase"/>
    <property type="match status" value="1"/>
</dbReference>
<dbReference type="InterPro" id="IPR023365">
    <property type="entry name" value="Sortase_dom-sf"/>
</dbReference>
<proteinExistence type="predicted"/>
<evidence type="ECO:0000313" key="2">
    <source>
        <dbReference type="EMBL" id="OGG79591.1"/>
    </source>
</evidence>
<dbReference type="GO" id="GO:0016787">
    <property type="term" value="F:hydrolase activity"/>
    <property type="evidence" value="ECO:0007669"/>
    <property type="project" value="UniProtKB-KW"/>
</dbReference>
<dbReference type="AlphaFoldDB" id="A0A1F6F159"/>
<name>A0A1F6F159_9BACT</name>
<gene>
    <name evidence="2" type="ORF">A3A39_02060</name>
</gene>
<dbReference type="EMBL" id="MFLZ01000022">
    <property type="protein sequence ID" value="OGG79591.1"/>
    <property type="molecule type" value="Genomic_DNA"/>
</dbReference>
<dbReference type="STRING" id="1798512.A3A39_02060"/>
<dbReference type="SUPFAM" id="SSF63817">
    <property type="entry name" value="Sortase"/>
    <property type="match status" value="1"/>
</dbReference>
<organism evidence="2 3">
    <name type="scientific">Candidatus Kaiserbacteria bacterium RIFCSPLOWO2_01_FULL_54_13</name>
    <dbReference type="NCBI Taxonomy" id="1798512"/>
    <lineage>
        <taxon>Bacteria</taxon>
        <taxon>Candidatus Kaiseribacteriota</taxon>
    </lineage>
</organism>
<evidence type="ECO:0000313" key="3">
    <source>
        <dbReference type="Proteomes" id="UP000177372"/>
    </source>
</evidence>
<dbReference type="Gene3D" id="2.40.260.10">
    <property type="entry name" value="Sortase"/>
    <property type="match status" value="1"/>
</dbReference>
<accession>A0A1F6F159</accession>
<dbReference type="Proteomes" id="UP000177372">
    <property type="component" value="Unassembled WGS sequence"/>
</dbReference>
<keyword evidence="1" id="KW-0378">Hydrolase</keyword>